<keyword evidence="2" id="KW-1185">Reference proteome</keyword>
<evidence type="ECO:0000313" key="2">
    <source>
        <dbReference type="Proteomes" id="UP000199558"/>
    </source>
</evidence>
<name>A0A1A9B324_9ACTN</name>
<reference evidence="2" key="1">
    <citation type="submission" date="2016-06" db="EMBL/GenBank/DDBJ databases">
        <authorList>
            <person name="Varghese N."/>
            <person name="Submissions Spin"/>
        </authorList>
    </citation>
    <scope>NUCLEOTIDE SEQUENCE [LARGE SCALE GENOMIC DNA]</scope>
    <source>
        <strain evidence="2">DSM 45794</strain>
    </source>
</reference>
<dbReference type="AlphaFoldDB" id="A0A1A9B324"/>
<gene>
    <name evidence="1" type="ORF">GA0070622_0873</name>
</gene>
<dbReference type="STRING" id="946078.GA0070622_0873"/>
<organism evidence="1 2">
    <name type="scientific">Micromonospora sediminicola</name>
    <dbReference type="NCBI Taxonomy" id="946078"/>
    <lineage>
        <taxon>Bacteria</taxon>
        <taxon>Bacillati</taxon>
        <taxon>Actinomycetota</taxon>
        <taxon>Actinomycetes</taxon>
        <taxon>Micromonosporales</taxon>
        <taxon>Micromonosporaceae</taxon>
        <taxon>Micromonospora</taxon>
    </lineage>
</organism>
<dbReference type="Proteomes" id="UP000199558">
    <property type="component" value="Unassembled WGS sequence"/>
</dbReference>
<evidence type="ECO:0000313" key="1">
    <source>
        <dbReference type="EMBL" id="SBT63905.1"/>
    </source>
</evidence>
<dbReference type="EMBL" id="FLRH01000003">
    <property type="protein sequence ID" value="SBT63905.1"/>
    <property type="molecule type" value="Genomic_DNA"/>
</dbReference>
<protein>
    <submittedName>
        <fullName evidence="1">Uncharacterized protein</fullName>
    </submittedName>
</protein>
<accession>A0A1A9B324</accession>
<sequence>MSLSVEQIRNRLVLDARVIITDHWPRPGKADWCPICRWQWPCEPTQVAYAYLSLVGRGRWIPPHITR</sequence>
<proteinExistence type="predicted"/>